<evidence type="ECO:0000313" key="3">
    <source>
        <dbReference type="Proteomes" id="UP000179807"/>
    </source>
</evidence>
<dbReference type="InterPro" id="IPR017937">
    <property type="entry name" value="Thioredoxin_CS"/>
</dbReference>
<accession>A0A1J4JDE5</accession>
<organism evidence="2 3">
    <name type="scientific">Tritrichomonas foetus</name>
    <dbReference type="NCBI Taxonomy" id="1144522"/>
    <lineage>
        <taxon>Eukaryota</taxon>
        <taxon>Metamonada</taxon>
        <taxon>Parabasalia</taxon>
        <taxon>Tritrichomonadida</taxon>
        <taxon>Tritrichomonadidae</taxon>
        <taxon>Tritrichomonas</taxon>
    </lineage>
</organism>
<dbReference type="Gene3D" id="3.40.30.10">
    <property type="entry name" value="Glutaredoxin"/>
    <property type="match status" value="1"/>
</dbReference>
<dbReference type="PROSITE" id="PS51352">
    <property type="entry name" value="THIOREDOXIN_2"/>
    <property type="match status" value="1"/>
</dbReference>
<evidence type="ECO:0000259" key="1">
    <source>
        <dbReference type="PROSITE" id="PS51352"/>
    </source>
</evidence>
<dbReference type="OrthoDB" id="10263751at2759"/>
<dbReference type="Proteomes" id="UP000179807">
    <property type="component" value="Unassembled WGS sequence"/>
</dbReference>
<dbReference type="InterPro" id="IPR050620">
    <property type="entry name" value="Thioredoxin_H-type-like"/>
</dbReference>
<dbReference type="PROSITE" id="PS00194">
    <property type="entry name" value="THIOREDOXIN_1"/>
    <property type="match status" value="1"/>
</dbReference>
<dbReference type="RefSeq" id="XP_068348836.1">
    <property type="nucleotide sequence ID" value="XM_068495395.1"/>
</dbReference>
<gene>
    <name evidence="2" type="ORF">TRFO_10331</name>
</gene>
<dbReference type="Pfam" id="PF00085">
    <property type="entry name" value="Thioredoxin"/>
    <property type="match status" value="1"/>
</dbReference>
<dbReference type="VEuPathDB" id="TrichDB:TRFO_10331"/>
<dbReference type="PRINTS" id="PR00421">
    <property type="entry name" value="THIOREDOXIN"/>
</dbReference>
<reference evidence="2" key="1">
    <citation type="submission" date="2016-10" db="EMBL/GenBank/DDBJ databases">
        <authorList>
            <person name="Benchimol M."/>
            <person name="Almeida L.G."/>
            <person name="Vasconcelos A.T."/>
            <person name="Perreira-Neves A."/>
            <person name="Rosa I.A."/>
            <person name="Tasca T."/>
            <person name="Bogo M.R."/>
            <person name="de Souza W."/>
        </authorList>
    </citation>
    <scope>NUCLEOTIDE SEQUENCE [LARGE SCALE GENOMIC DNA]</scope>
    <source>
        <strain evidence="2">K</strain>
    </source>
</reference>
<dbReference type="CDD" id="cd02947">
    <property type="entry name" value="TRX_family"/>
    <property type="match status" value="1"/>
</dbReference>
<dbReference type="EMBL" id="MLAK01001226">
    <property type="protein sequence ID" value="OHS95699.1"/>
    <property type="molecule type" value="Genomic_DNA"/>
</dbReference>
<dbReference type="AlphaFoldDB" id="A0A1J4JDE5"/>
<dbReference type="SUPFAM" id="SSF52833">
    <property type="entry name" value="Thioredoxin-like"/>
    <property type="match status" value="1"/>
</dbReference>
<dbReference type="GeneID" id="94830099"/>
<proteinExistence type="predicted"/>
<comment type="caution">
    <text evidence="2">The sequence shown here is derived from an EMBL/GenBank/DDBJ whole genome shotgun (WGS) entry which is preliminary data.</text>
</comment>
<sequence>MAANITHFTGNSKDLKDVITSASGLVVLDFFADWCGPCKSLGNALPALAKDYPTVKFLKSNIDEHPDLADEFNVQSIPHIKFFNKDKKENPLEPVATVVGADLPKIRHNIELYVK</sequence>
<dbReference type="PANTHER" id="PTHR10438">
    <property type="entry name" value="THIOREDOXIN"/>
    <property type="match status" value="1"/>
</dbReference>
<dbReference type="PANTHER" id="PTHR10438:SF468">
    <property type="entry name" value="THIOREDOXIN-1-RELATED"/>
    <property type="match status" value="1"/>
</dbReference>
<keyword evidence="3" id="KW-1185">Reference proteome</keyword>
<protein>
    <submittedName>
        <fullName evidence="2">Thioredoxin C-1</fullName>
    </submittedName>
</protein>
<name>A0A1J4JDE5_9EUKA</name>
<evidence type="ECO:0000313" key="2">
    <source>
        <dbReference type="EMBL" id="OHS95699.1"/>
    </source>
</evidence>
<feature type="domain" description="Thioredoxin" evidence="1">
    <location>
        <begin position="1"/>
        <end position="115"/>
    </location>
</feature>
<dbReference type="InterPro" id="IPR013766">
    <property type="entry name" value="Thioredoxin_domain"/>
</dbReference>
<dbReference type="InterPro" id="IPR036249">
    <property type="entry name" value="Thioredoxin-like_sf"/>
</dbReference>